<protein>
    <submittedName>
        <fullName evidence="2">Uncharacterized protein</fullName>
    </submittedName>
</protein>
<feature type="region of interest" description="Disordered" evidence="1">
    <location>
        <begin position="76"/>
        <end position="100"/>
    </location>
</feature>
<proteinExistence type="predicted"/>
<reference evidence="2" key="1">
    <citation type="journal article" date="2021" name="Proc. Natl. Acad. Sci. U.S.A.">
        <title>Three genomes in the algal genus Volvox reveal the fate of a haploid sex-determining region after a transition to homothallism.</title>
        <authorList>
            <person name="Yamamoto K."/>
            <person name="Hamaji T."/>
            <person name="Kawai-Toyooka H."/>
            <person name="Matsuzaki R."/>
            <person name="Takahashi F."/>
            <person name="Nishimura Y."/>
            <person name="Kawachi M."/>
            <person name="Noguchi H."/>
            <person name="Minakuchi Y."/>
            <person name="Umen J.G."/>
            <person name="Toyoda A."/>
            <person name="Nozaki H."/>
        </authorList>
    </citation>
    <scope>NUCLEOTIDE SEQUENCE</scope>
    <source>
        <strain evidence="2">NIES-3785</strain>
    </source>
</reference>
<organism evidence="2 3">
    <name type="scientific">Volvox reticuliferus</name>
    <dbReference type="NCBI Taxonomy" id="1737510"/>
    <lineage>
        <taxon>Eukaryota</taxon>
        <taxon>Viridiplantae</taxon>
        <taxon>Chlorophyta</taxon>
        <taxon>core chlorophytes</taxon>
        <taxon>Chlorophyceae</taxon>
        <taxon>CS clade</taxon>
        <taxon>Chlamydomonadales</taxon>
        <taxon>Volvocaceae</taxon>
        <taxon>Volvox</taxon>
    </lineage>
</organism>
<comment type="caution">
    <text evidence="2">The sequence shown here is derived from an EMBL/GenBank/DDBJ whole genome shotgun (WGS) entry which is preliminary data.</text>
</comment>
<accession>A0A8J4GIG6</accession>
<evidence type="ECO:0000313" key="3">
    <source>
        <dbReference type="Proteomes" id="UP000722791"/>
    </source>
</evidence>
<feature type="non-terminal residue" evidence="2">
    <location>
        <position position="100"/>
    </location>
</feature>
<evidence type="ECO:0000313" key="2">
    <source>
        <dbReference type="EMBL" id="GIM07706.1"/>
    </source>
</evidence>
<dbReference type="Proteomes" id="UP000722791">
    <property type="component" value="Unassembled WGS sequence"/>
</dbReference>
<sequence length="100" mass="10700">MKCSPDGTVAAAITLASFAAAPPVGFHDARYAAALAANSSFTVTASERPLFLPRPPAFFRSMSLRIEQQQHAPALVMPPDIPSLTDTNHLEQPFSRNVHG</sequence>
<gene>
    <name evidence="2" type="ORF">Vretimale_11780</name>
</gene>
<dbReference type="AlphaFoldDB" id="A0A8J4GIG6"/>
<name>A0A8J4GIG6_9CHLO</name>
<dbReference type="EMBL" id="BNCQ01000024">
    <property type="protein sequence ID" value="GIM07706.1"/>
    <property type="molecule type" value="Genomic_DNA"/>
</dbReference>
<evidence type="ECO:0000256" key="1">
    <source>
        <dbReference type="SAM" id="MobiDB-lite"/>
    </source>
</evidence>